<dbReference type="Proteomes" id="UP000000768">
    <property type="component" value="Chromosome 7"/>
</dbReference>
<dbReference type="Gramene" id="KXG24269">
    <property type="protein sequence ID" value="KXG24269"/>
    <property type="gene ID" value="SORBI_3007G017200"/>
</dbReference>
<dbReference type="Gene3D" id="3.80.10.10">
    <property type="entry name" value="Ribonuclease Inhibitor"/>
    <property type="match status" value="1"/>
</dbReference>
<dbReference type="SUPFAM" id="SSF52058">
    <property type="entry name" value="L domain-like"/>
    <property type="match status" value="1"/>
</dbReference>
<evidence type="ECO:0000259" key="2">
    <source>
        <dbReference type="Pfam" id="PF23622"/>
    </source>
</evidence>
<dbReference type="InParanoid" id="A0A1B6PEY8"/>
<proteinExistence type="predicted"/>
<dbReference type="STRING" id="4558.A0A1B6PEY8"/>
<feature type="region of interest" description="Disordered" evidence="1">
    <location>
        <begin position="34"/>
        <end position="58"/>
    </location>
</feature>
<dbReference type="InterPro" id="IPR053772">
    <property type="entry name" value="At1g61320/At1g61330-like"/>
</dbReference>
<evidence type="ECO:0000256" key="1">
    <source>
        <dbReference type="SAM" id="MobiDB-lite"/>
    </source>
</evidence>
<dbReference type="eggNOG" id="ENOG502RYMX">
    <property type="taxonomic scope" value="Eukaryota"/>
</dbReference>
<dbReference type="EMBL" id="CM000766">
    <property type="protein sequence ID" value="KXG24269.1"/>
    <property type="molecule type" value="Genomic_DNA"/>
</dbReference>
<dbReference type="OMA" id="NRCYDEG"/>
<organism evidence="3 4">
    <name type="scientific">Sorghum bicolor</name>
    <name type="common">Sorghum</name>
    <name type="synonym">Sorghum vulgare</name>
    <dbReference type="NCBI Taxonomy" id="4558"/>
    <lineage>
        <taxon>Eukaryota</taxon>
        <taxon>Viridiplantae</taxon>
        <taxon>Streptophyta</taxon>
        <taxon>Embryophyta</taxon>
        <taxon>Tracheophyta</taxon>
        <taxon>Spermatophyta</taxon>
        <taxon>Magnoliopsida</taxon>
        <taxon>Liliopsida</taxon>
        <taxon>Poales</taxon>
        <taxon>Poaceae</taxon>
        <taxon>PACMAD clade</taxon>
        <taxon>Panicoideae</taxon>
        <taxon>Andropogonodae</taxon>
        <taxon>Andropogoneae</taxon>
        <taxon>Sorghinae</taxon>
        <taxon>Sorghum</taxon>
    </lineage>
</organism>
<accession>A0A1B6PEY8</accession>
<gene>
    <name evidence="3" type="ORF">SORBI_3007G017200</name>
</gene>
<dbReference type="PANTHER" id="PTHR34145:SF23">
    <property type="entry name" value="OS04G0479800 PROTEIN"/>
    <property type="match status" value="1"/>
</dbReference>
<dbReference type="PANTHER" id="PTHR34145">
    <property type="entry name" value="OS02G0105600 PROTEIN"/>
    <property type="match status" value="1"/>
</dbReference>
<keyword evidence="4" id="KW-1185">Reference proteome</keyword>
<evidence type="ECO:0000313" key="3">
    <source>
        <dbReference type="EMBL" id="KXG24269.1"/>
    </source>
</evidence>
<dbReference type="AlphaFoldDB" id="A0A1B6PEY8"/>
<reference evidence="3 4" key="1">
    <citation type="journal article" date="2009" name="Nature">
        <title>The Sorghum bicolor genome and the diversification of grasses.</title>
        <authorList>
            <person name="Paterson A.H."/>
            <person name="Bowers J.E."/>
            <person name="Bruggmann R."/>
            <person name="Dubchak I."/>
            <person name="Grimwood J."/>
            <person name="Gundlach H."/>
            <person name="Haberer G."/>
            <person name="Hellsten U."/>
            <person name="Mitros T."/>
            <person name="Poliakov A."/>
            <person name="Schmutz J."/>
            <person name="Spannagl M."/>
            <person name="Tang H."/>
            <person name="Wang X."/>
            <person name="Wicker T."/>
            <person name="Bharti A.K."/>
            <person name="Chapman J."/>
            <person name="Feltus F.A."/>
            <person name="Gowik U."/>
            <person name="Grigoriev I.V."/>
            <person name="Lyons E."/>
            <person name="Maher C.A."/>
            <person name="Martis M."/>
            <person name="Narechania A."/>
            <person name="Otillar R.P."/>
            <person name="Penning B.W."/>
            <person name="Salamov A.A."/>
            <person name="Wang Y."/>
            <person name="Zhang L."/>
            <person name="Carpita N.C."/>
            <person name="Freeling M."/>
            <person name="Gingle A.R."/>
            <person name="Hash C.T."/>
            <person name="Keller B."/>
            <person name="Klein P."/>
            <person name="Kresovich S."/>
            <person name="McCann M.C."/>
            <person name="Ming R."/>
            <person name="Peterson D.G."/>
            <person name="Mehboob-ur-Rahman"/>
            <person name="Ware D."/>
            <person name="Westhoff P."/>
            <person name="Mayer K.F."/>
            <person name="Messing J."/>
            <person name="Rokhsar D.S."/>
        </authorList>
    </citation>
    <scope>NUCLEOTIDE SEQUENCE [LARGE SCALE GENOMIC DNA]</scope>
    <source>
        <strain evidence="4">cv. BTx623</strain>
    </source>
</reference>
<name>A0A1B6PEY8_SORBI</name>
<dbReference type="OrthoDB" id="673865at2759"/>
<dbReference type="InterPro" id="IPR036047">
    <property type="entry name" value="F-box-like_dom_sf"/>
</dbReference>
<dbReference type="FunCoup" id="A0A1B6PEY8">
    <property type="interactions" value="4"/>
</dbReference>
<feature type="domain" description="At1g61320/AtMIF1 LRR" evidence="2">
    <location>
        <begin position="128"/>
        <end position="510"/>
    </location>
</feature>
<reference evidence="4" key="2">
    <citation type="journal article" date="2018" name="Plant J.">
        <title>The Sorghum bicolor reference genome: improved assembly, gene annotations, a transcriptome atlas, and signatures of genome organization.</title>
        <authorList>
            <person name="McCormick R.F."/>
            <person name="Truong S.K."/>
            <person name="Sreedasyam A."/>
            <person name="Jenkins J."/>
            <person name="Shu S."/>
            <person name="Sims D."/>
            <person name="Kennedy M."/>
            <person name="Amirebrahimi M."/>
            <person name="Weers B.D."/>
            <person name="McKinley B."/>
            <person name="Mattison A."/>
            <person name="Morishige D.T."/>
            <person name="Grimwood J."/>
            <person name="Schmutz J."/>
            <person name="Mullet J.E."/>
        </authorList>
    </citation>
    <scope>NUCLEOTIDE SEQUENCE [LARGE SCALE GENOMIC DNA]</scope>
    <source>
        <strain evidence="4">cv. BTx623</strain>
    </source>
</reference>
<dbReference type="Pfam" id="PF23622">
    <property type="entry name" value="LRR_At1g61320_AtMIF1"/>
    <property type="match status" value="1"/>
</dbReference>
<dbReference type="InterPro" id="IPR055357">
    <property type="entry name" value="LRR_At1g61320_AtMIF1"/>
</dbReference>
<protein>
    <recommendedName>
        <fullName evidence="2">At1g61320/AtMIF1 LRR domain-containing protein</fullName>
    </recommendedName>
</protein>
<dbReference type="SUPFAM" id="SSF81383">
    <property type="entry name" value="F-box domain"/>
    <property type="match status" value="1"/>
</dbReference>
<evidence type="ECO:0000313" key="4">
    <source>
        <dbReference type="Proteomes" id="UP000000768"/>
    </source>
</evidence>
<dbReference type="InterPro" id="IPR032675">
    <property type="entry name" value="LRR_dom_sf"/>
</dbReference>
<sequence>MGMLVLNLNRLMSLPRDRQRRRWQIRARCRRSLVTSRGKRKGSPCQQDGDGISRAGKTMRSSIPDLPEEILFHIHSLMPMREAARAACASRAFLHSWRCHPNLIFNKDTIGLKINGRGENFHHKIGRILRKHSGIGLKTFSLDYSYMCGFDGARYFDSWLQIALKPGIEKLTLWLPTTKKIYNFPCSLLSDGVRNSLQYLKLHNVALHPTVELCPLRGLTSLHLSDVRITWDELECLLCNSLALEQLELECCAEIIYLKIPCSLQRLSSLSVFSCYRLQVIESKAPNLSSLCLTGHRLNFSHVETLQVKKLAMYYPNFIGDARGKLPSSMPNLETLVINSQSEVVDAPMLPTKFLYLKHLTIRLLLSPVSRPYDCCSLVSFLDASPSLETLVLDVSQPHMLYQSVFEDSQLRHMPTRHHGCLRSVKISGFSSAKCLVELASYILNNAVSLECLTLDTMYGYRCGEGKQKRCHTMEAALFKEAHRALSAVRTYIENKVPSTVKLTVLEPCSRCHASAMFIS</sequence>